<dbReference type="EMBL" id="CP071504">
    <property type="protein sequence ID" value="QSX31195.1"/>
    <property type="molecule type" value="Genomic_DNA"/>
</dbReference>
<dbReference type="KEGG" id="scyp:JYB88_06045"/>
<sequence length="361" mass="37996">MTTTAVAAASRFALHPKHLQAATELGNQVKRVLVTGAGGFLGKALCRQLLQGGIQVVGLARSDYPELVAMGVEMNKGDVADPAAVAKAMAGCELVFHVASKAGVWGSLDSYRSANVDGAAAVLACAASHGVRALVYTSTPSVTFDGEDEDGIDESAPYARRFLNHYAATKAEAEAMVLAASSPELPVTALRPHLIWGPDDAHLVPRVLERGRSGKLKLVGAKDKLVDTIYVDNAAYGHVLAAQALLKDNSPCAGKAYFLSNGEPVTMAEMLNRILACANLPPVSKRVPAAVAYGVGALLEGLYGLLGKREEPLMTRFVAKQLSCSHYFDISAARRDLGYEAHISLDEGMARLKASLKSLAG</sequence>
<dbReference type="PANTHER" id="PTHR48079:SF6">
    <property type="entry name" value="NAD(P)-BINDING DOMAIN-CONTAINING PROTEIN-RELATED"/>
    <property type="match status" value="1"/>
</dbReference>
<dbReference type="InterPro" id="IPR036291">
    <property type="entry name" value="NAD(P)-bd_dom_sf"/>
</dbReference>
<gene>
    <name evidence="2" type="ORF">JYB88_06045</name>
</gene>
<dbReference type="InterPro" id="IPR051783">
    <property type="entry name" value="NAD(P)-dependent_oxidoreduct"/>
</dbReference>
<evidence type="ECO:0000259" key="1">
    <source>
        <dbReference type="Pfam" id="PF01073"/>
    </source>
</evidence>
<dbReference type="InterPro" id="IPR002225">
    <property type="entry name" value="3Beta_OHSteriod_DH/Estase"/>
</dbReference>
<dbReference type="RefSeq" id="WP_207325828.1">
    <property type="nucleotide sequence ID" value="NZ_CP071504.1"/>
</dbReference>
<evidence type="ECO:0000313" key="2">
    <source>
        <dbReference type="EMBL" id="QSX31195.1"/>
    </source>
</evidence>
<name>A0A974XML6_9GAMM</name>
<accession>A0A974XML6</accession>
<organism evidence="2 3">
    <name type="scientific">Shewanella cyperi</name>
    <dbReference type="NCBI Taxonomy" id="2814292"/>
    <lineage>
        <taxon>Bacteria</taxon>
        <taxon>Pseudomonadati</taxon>
        <taxon>Pseudomonadota</taxon>
        <taxon>Gammaproteobacteria</taxon>
        <taxon>Alteromonadales</taxon>
        <taxon>Shewanellaceae</taxon>
        <taxon>Shewanella</taxon>
    </lineage>
</organism>
<dbReference type="Pfam" id="PF01073">
    <property type="entry name" value="3Beta_HSD"/>
    <property type="match status" value="1"/>
</dbReference>
<protein>
    <submittedName>
        <fullName evidence="2">NAD-dependent epimerase/dehydratase family protein</fullName>
    </submittedName>
</protein>
<dbReference type="AlphaFoldDB" id="A0A974XML6"/>
<evidence type="ECO:0000313" key="3">
    <source>
        <dbReference type="Proteomes" id="UP000663281"/>
    </source>
</evidence>
<reference evidence="2 3" key="1">
    <citation type="submission" date="2021-03" db="EMBL/GenBank/DDBJ databases">
        <title>Novel species identification of genus Shewanella.</title>
        <authorList>
            <person name="Liu G."/>
            <person name="Zhang Q."/>
        </authorList>
    </citation>
    <scope>NUCLEOTIDE SEQUENCE [LARGE SCALE GENOMIC DNA]</scope>
    <source>
        <strain evidence="2 3">FJAT-53726</strain>
    </source>
</reference>
<dbReference type="PANTHER" id="PTHR48079">
    <property type="entry name" value="PROTEIN YEEZ"/>
    <property type="match status" value="1"/>
</dbReference>
<dbReference type="Proteomes" id="UP000663281">
    <property type="component" value="Chromosome"/>
</dbReference>
<dbReference type="GO" id="GO:0006694">
    <property type="term" value="P:steroid biosynthetic process"/>
    <property type="evidence" value="ECO:0007669"/>
    <property type="project" value="InterPro"/>
</dbReference>
<dbReference type="SUPFAM" id="SSF51735">
    <property type="entry name" value="NAD(P)-binding Rossmann-fold domains"/>
    <property type="match status" value="1"/>
</dbReference>
<dbReference type="GO" id="GO:0005737">
    <property type="term" value="C:cytoplasm"/>
    <property type="evidence" value="ECO:0007669"/>
    <property type="project" value="TreeGrafter"/>
</dbReference>
<feature type="domain" description="3-beta hydroxysteroid dehydrogenase/isomerase" evidence="1">
    <location>
        <begin position="33"/>
        <end position="275"/>
    </location>
</feature>
<keyword evidence="3" id="KW-1185">Reference proteome</keyword>
<dbReference type="GO" id="GO:0004029">
    <property type="term" value="F:aldehyde dehydrogenase (NAD+) activity"/>
    <property type="evidence" value="ECO:0007669"/>
    <property type="project" value="TreeGrafter"/>
</dbReference>
<dbReference type="GO" id="GO:0016616">
    <property type="term" value="F:oxidoreductase activity, acting on the CH-OH group of donors, NAD or NADP as acceptor"/>
    <property type="evidence" value="ECO:0007669"/>
    <property type="project" value="InterPro"/>
</dbReference>
<proteinExistence type="predicted"/>
<dbReference type="Gene3D" id="3.40.50.720">
    <property type="entry name" value="NAD(P)-binding Rossmann-like Domain"/>
    <property type="match status" value="1"/>
</dbReference>